<evidence type="ECO:0000313" key="2">
    <source>
        <dbReference type="EMBL" id="ACT57746.1"/>
    </source>
</evidence>
<dbReference type="AlphaFoldDB" id="C6XKE8"/>
<sequence>MIKNKLVRFGLPAFALIGLVSCEDAVETETATSPASIETGVVEDLSGAETPKQAKRDVDWAAARQARIQAIEAGISADAVLAQAAGNASLSPVPVMLPSGIVMPANSKQTVAFTPDGYFASYPGAKYDIIVNGTNEVYDTSSATANADDLEEMKFDEMEAGAQIAFSRFGADYLVEFECNILDGDTSCITEEEAKAVVNGLFVAVAE</sequence>
<proteinExistence type="predicted"/>
<keyword evidence="3" id="KW-1185">Reference proteome</keyword>
<organism evidence="2 3">
    <name type="scientific">Hirschia baltica (strain ATCC 49814 / DSM 5838 / IFAM 1418)</name>
    <dbReference type="NCBI Taxonomy" id="582402"/>
    <lineage>
        <taxon>Bacteria</taxon>
        <taxon>Pseudomonadati</taxon>
        <taxon>Pseudomonadota</taxon>
        <taxon>Alphaproteobacteria</taxon>
        <taxon>Hyphomonadales</taxon>
        <taxon>Hyphomonadaceae</taxon>
        <taxon>Hirschia</taxon>
    </lineage>
</organism>
<evidence type="ECO:0000313" key="3">
    <source>
        <dbReference type="Proteomes" id="UP000002745"/>
    </source>
</evidence>
<dbReference type="STRING" id="582402.Hbal_0044"/>
<gene>
    <name evidence="2" type="ordered locus">Hbal_0044</name>
</gene>
<dbReference type="EMBL" id="CP001678">
    <property type="protein sequence ID" value="ACT57746.1"/>
    <property type="molecule type" value="Genomic_DNA"/>
</dbReference>
<evidence type="ECO:0000256" key="1">
    <source>
        <dbReference type="SAM" id="MobiDB-lite"/>
    </source>
</evidence>
<dbReference type="RefSeq" id="WP_012777904.1">
    <property type="nucleotide sequence ID" value="NC_012982.1"/>
</dbReference>
<feature type="region of interest" description="Disordered" evidence="1">
    <location>
        <begin position="31"/>
        <end position="54"/>
    </location>
</feature>
<dbReference type="eggNOG" id="ENOG5030ZUJ">
    <property type="taxonomic scope" value="Bacteria"/>
</dbReference>
<dbReference type="Proteomes" id="UP000002745">
    <property type="component" value="Chromosome"/>
</dbReference>
<protein>
    <recommendedName>
        <fullName evidence="4">Lipoprotein</fullName>
    </recommendedName>
</protein>
<dbReference type="HOGENOM" id="CLU_1324874_0_0_5"/>
<accession>C6XKE8</accession>
<evidence type="ECO:0008006" key="4">
    <source>
        <dbReference type="Google" id="ProtNLM"/>
    </source>
</evidence>
<dbReference type="PROSITE" id="PS51257">
    <property type="entry name" value="PROKAR_LIPOPROTEIN"/>
    <property type="match status" value="1"/>
</dbReference>
<name>C6XKE8_HIRBI</name>
<dbReference type="KEGG" id="hba:Hbal_0044"/>
<reference evidence="3" key="1">
    <citation type="journal article" date="2011" name="J. Bacteriol.">
        <title>Genome sequences of eight morphologically diverse alphaproteobacteria.</title>
        <authorList>
            <consortium name="US DOE Joint Genome Institute"/>
            <person name="Brown P.J."/>
            <person name="Kysela D.T."/>
            <person name="Buechlein A."/>
            <person name="Hemmerich C."/>
            <person name="Brun Y.V."/>
        </authorList>
    </citation>
    <scope>NUCLEOTIDE SEQUENCE [LARGE SCALE GENOMIC DNA]</scope>
    <source>
        <strain evidence="3">ATCC 49814 / DSM 5838 / IFAM 1418</strain>
    </source>
</reference>